<dbReference type="Proteomes" id="UP000242754">
    <property type="component" value="Unassembled WGS sequence"/>
</dbReference>
<comment type="subunit">
    <text evidence="6">The basal body constitutes a major portion of the flagellar organelle and consists of a number of rings mounted on a central rod.</text>
</comment>
<evidence type="ECO:0000256" key="1">
    <source>
        <dbReference type="ARBA" id="ARBA00004117"/>
    </source>
</evidence>
<accession>A0A143Z1B7</accession>
<dbReference type="OrthoDB" id="9792068at2"/>
<dbReference type="EMBL" id="FJNE01000013">
    <property type="protein sequence ID" value="CZR02622.1"/>
    <property type="molecule type" value="Genomic_DNA"/>
</dbReference>
<organism evidence="8 9">
    <name type="scientific">Trichococcus palustris</name>
    <dbReference type="NCBI Taxonomy" id="140314"/>
    <lineage>
        <taxon>Bacteria</taxon>
        <taxon>Bacillati</taxon>
        <taxon>Bacillota</taxon>
        <taxon>Bacilli</taxon>
        <taxon>Lactobacillales</taxon>
        <taxon>Carnobacteriaceae</taxon>
        <taxon>Trichococcus</taxon>
    </lineage>
</organism>
<reference evidence="8 9" key="1">
    <citation type="submission" date="2016-02" db="EMBL/GenBank/DDBJ databases">
        <authorList>
            <person name="Wen L."/>
            <person name="He K."/>
            <person name="Yang H."/>
        </authorList>
    </citation>
    <scope>NUCLEOTIDE SEQUENCE [LARGE SCALE GENOMIC DNA]</scope>
    <source>
        <strain evidence="8">Trichococcus palustris</strain>
    </source>
</reference>
<dbReference type="STRING" id="140314.SAMN04488076_12325"/>
<evidence type="ECO:0000256" key="5">
    <source>
        <dbReference type="ARBA" id="ARBA00024934"/>
    </source>
</evidence>
<dbReference type="PIRSF" id="PIRSF002889">
    <property type="entry name" value="Rod_FlgB"/>
    <property type="match status" value="1"/>
</dbReference>
<dbReference type="InterPro" id="IPR019776">
    <property type="entry name" value="Flagellar_basal_body_rod_CS"/>
</dbReference>
<dbReference type="Pfam" id="PF00460">
    <property type="entry name" value="Flg_bb_rod"/>
    <property type="match status" value="1"/>
</dbReference>
<evidence type="ECO:0000256" key="3">
    <source>
        <dbReference type="ARBA" id="ARBA00014376"/>
    </source>
</evidence>
<dbReference type="GO" id="GO:0030694">
    <property type="term" value="C:bacterial-type flagellum basal body, rod"/>
    <property type="evidence" value="ECO:0007669"/>
    <property type="project" value="InterPro"/>
</dbReference>
<keyword evidence="8" id="KW-0969">Cilium</keyword>
<dbReference type="InterPro" id="IPR001444">
    <property type="entry name" value="Flag_bb_rod_N"/>
</dbReference>
<keyword evidence="4 6" id="KW-0975">Bacterial flagellum</keyword>
<dbReference type="GO" id="GO:0071973">
    <property type="term" value="P:bacterial-type flagellum-dependent cell motility"/>
    <property type="evidence" value="ECO:0007669"/>
    <property type="project" value="InterPro"/>
</dbReference>
<evidence type="ECO:0000256" key="2">
    <source>
        <dbReference type="ARBA" id="ARBA00009677"/>
    </source>
</evidence>
<keyword evidence="8" id="KW-0282">Flagellum</keyword>
<keyword evidence="8" id="KW-0966">Cell projection</keyword>
<evidence type="ECO:0000256" key="4">
    <source>
        <dbReference type="ARBA" id="ARBA00023143"/>
    </source>
</evidence>
<proteinExistence type="inferred from homology"/>
<protein>
    <recommendedName>
        <fullName evidence="3 6">Flagellar basal body rod protein FlgB</fullName>
    </recommendedName>
</protein>
<evidence type="ECO:0000313" key="8">
    <source>
        <dbReference type="EMBL" id="CZR02622.1"/>
    </source>
</evidence>
<comment type="similarity">
    <text evidence="2 6">Belongs to the flagella basal body rod proteins family.</text>
</comment>
<dbReference type="InterPro" id="IPR006300">
    <property type="entry name" value="FlgB"/>
</dbReference>
<gene>
    <name evidence="8" type="ORF">Tpal_2769</name>
</gene>
<sequence>MSNLNYELLKNALDASSLRQEAISSNIANVNTANYKVNQVVFESLLGQAQHGVAMTATDDLHMGYSALTEVEPVVSKRTNTIVKENGNNVDIDTEMADQAQNSLYYNALITQLNAKYSALSTVISG</sequence>
<comment type="subcellular location">
    <subcellularLocation>
        <location evidence="1 6">Bacterial flagellum basal body</location>
    </subcellularLocation>
</comment>
<dbReference type="PROSITE" id="PS00588">
    <property type="entry name" value="FLAGELLA_BB_ROD"/>
    <property type="match status" value="1"/>
</dbReference>
<evidence type="ECO:0000259" key="7">
    <source>
        <dbReference type="Pfam" id="PF00460"/>
    </source>
</evidence>
<keyword evidence="9" id="KW-1185">Reference proteome</keyword>
<evidence type="ECO:0000313" key="9">
    <source>
        <dbReference type="Proteomes" id="UP000242754"/>
    </source>
</evidence>
<evidence type="ECO:0000256" key="6">
    <source>
        <dbReference type="PIRNR" id="PIRNR002889"/>
    </source>
</evidence>
<dbReference type="RefSeq" id="WP_087034263.1">
    <property type="nucleotide sequence ID" value="NZ_FJNE01000013.1"/>
</dbReference>
<feature type="domain" description="Flagellar basal body rod protein N-terminal" evidence="7">
    <location>
        <begin position="11"/>
        <end position="36"/>
    </location>
</feature>
<comment type="function">
    <text evidence="5 6">Structural component of flagellum, the bacterial motility apparatus. Part of the rod structure of flagellar basal body.</text>
</comment>
<dbReference type="NCBIfam" id="TIGR01396">
    <property type="entry name" value="FlgB"/>
    <property type="match status" value="1"/>
</dbReference>
<dbReference type="AlphaFoldDB" id="A0A143Z1B7"/>
<name>A0A143Z1B7_9LACT</name>